<dbReference type="PANTHER" id="PTHR10472">
    <property type="entry name" value="D-TYROSYL-TRNA TYR DEACYLASE"/>
    <property type="match status" value="1"/>
</dbReference>
<dbReference type="EC" id="3.1.1.96" evidence="2"/>
<evidence type="ECO:0000256" key="1">
    <source>
        <dbReference type="ARBA" id="ARBA00009673"/>
    </source>
</evidence>
<dbReference type="Gene3D" id="3.50.80.10">
    <property type="entry name" value="D-tyrosyl-tRNA(Tyr) deacylase"/>
    <property type="match status" value="1"/>
</dbReference>
<dbReference type="PANTHER" id="PTHR10472:SF5">
    <property type="entry name" value="D-AMINOACYL-TRNA DEACYLASE 1"/>
    <property type="match status" value="1"/>
</dbReference>
<dbReference type="AlphaFoldDB" id="A0A809R824"/>
<dbReference type="FunFam" id="3.50.80.10:FF:000001">
    <property type="entry name" value="D-aminoacyl-tRNA deacylase"/>
    <property type="match status" value="1"/>
</dbReference>
<dbReference type="Pfam" id="PF02580">
    <property type="entry name" value="Tyr_Deacylase"/>
    <property type="match status" value="1"/>
</dbReference>
<keyword evidence="2" id="KW-0963">Cytoplasm</keyword>
<reference evidence="3" key="1">
    <citation type="journal article" name="DNA Res.">
        <title>The physiological potential of anammox bacteria as revealed by their core genome structure.</title>
        <authorList>
            <person name="Okubo T."/>
            <person name="Toyoda A."/>
            <person name="Fukuhara K."/>
            <person name="Uchiyama I."/>
            <person name="Harigaya Y."/>
            <person name="Kuroiwa M."/>
            <person name="Suzuki T."/>
            <person name="Murakami Y."/>
            <person name="Suwa Y."/>
            <person name="Takami H."/>
        </authorList>
    </citation>
    <scope>NUCLEOTIDE SEQUENCE</scope>
    <source>
        <strain evidence="3">317325-2</strain>
    </source>
</reference>
<comment type="function">
    <text evidence="2">An aminoacyl-tRNA editing enzyme that deacylates mischarged D-aminoacyl-tRNAs. Also deacylates mischarged glycyl-tRNA(Ala), protecting cells against glycine mischarging by AlaRS. Acts via tRNA-based rather than protein-based catalysis; rejects L-amino acids rather than detecting D-amino acids in the active site. By recycling D-aminoacyl-tRNA to D-amino acids and free tRNA molecules, this enzyme counteracts the toxicity associated with the formation of D-aminoacyl-tRNA entities in vivo and helps enforce protein L-homochirality.</text>
</comment>
<dbReference type="GO" id="GO:0051500">
    <property type="term" value="F:D-tyrosyl-tRNA(Tyr) deacylase activity"/>
    <property type="evidence" value="ECO:0007669"/>
    <property type="project" value="TreeGrafter"/>
</dbReference>
<feature type="short sequence motif" description="Gly-cisPro motif, important for rejection of L-amino acids" evidence="2">
    <location>
        <begin position="138"/>
        <end position="139"/>
    </location>
</feature>
<evidence type="ECO:0000256" key="2">
    <source>
        <dbReference type="HAMAP-Rule" id="MF_00518"/>
    </source>
</evidence>
<keyword evidence="2" id="KW-0378">Hydrolase</keyword>
<dbReference type="InterPro" id="IPR003732">
    <property type="entry name" value="Daa-tRNA_deacyls_DTD"/>
</dbReference>
<dbReference type="EMBL" id="AP021858">
    <property type="protein sequence ID" value="BBO23733.1"/>
    <property type="molecule type" value="Genomic_DNA"/>
</dbReference>
<dbReference type="GO" id="GO:0000049">
    <property type="term" value="F:tRNA binding"/>
    <property type="evidence" value="ECO:0007669"/>
    <property type="project" value="UniProtKB-UniRule"/>
</dbReference>
<name>A0A809R824_9BACT</name>
<dbReference type="GO" id="GO:0005737">
    <property type="term" value="C:cytoplasm"/>
    <property type="evidence" value="ECO:0007669"/>
    <property type="project" value="UniProtKB-SubCell"/>
</dbReference>
<dbReference type="Proteomes" id="UP000662873">
    <property type="component" value="Chromosome"/>
</dbReference>
<dbReference type="KEGG" id="npy:NPRO_13280"/>
<comment type="subunit">
    <text evidence="2">Homodimer.</text>
</comment>
<gene>
    <name evidence="2" type="primary">dtd</name>
    <name evidence="3" type="ORF">NPRO_13280</name>
</gene>
<dbReference type="GO" id="GO:0043908">
    <property type="term" value="F:Ser(Gly)-tRNA(Ala) hydrolase activity"/>
    <property type="evidence" value="ECO:0007669"/>
    <property type="project" value="UniProtKB-UniRule"/>
</dbReference>
<dbReference type="GO" id="GO:0019478">
    <property type="term" value="P:D-amino acid catabolic process"/>
    <property type="evidence" value="ECO:0007669"/>
    <property type="project" value="UniProtKB-UniRule"/>
</dbReference>
<organism evidence="3 4">
    <name type="scientific">Candidatus Nitrosymbiomonas proteolyticus</name>
    <dbReference type="NCBI Taxonomy" id="2608984"/>
    <lineage>
        <taxon>Bacteria</taxon>
        <taxon>Bacillati</taxon>
        <taxon>Armatimonadota</taxon>
        <taxon>Armatimonadota incertae sedis</taxon>
        <taxon>Candidatus Nitrosymbiomonas</taxon>
    </lineage>
</organism>
<evidence type="ECO:0000313" key="4">
    <source>
        <dbReference type="Proteomes" id="UP000662873"/>
    </source>
</evidence>
<keyword evidence="2" id="KW-0694">RNA-binding</keyword>
<accession>A0A809R824</accession>
<dbReference type="GO" id="GO:0106026">
    <property type="term" value="F:Gly-tRNA(Ala) deacylase activity"/>
    <property type="evidence" value="ECO:0007669"/>
    <property type="project" value="UniProtKB-UniRule"/>
</dbReference>
<dbReference type="EC" id="3.1.1.-" evidence="2"/>
<comment type="subcellular location">
    <subcellularLocation>
        <location evidence="2">Cytoplasm</location>
    </subcellularLocation>
</comment>
<dbReference type="InterPro" id="IPR023509">
    <property type="entry name" value="DTD-like_sf"/>
</dbReference>
<dbReference type="SUPFAM" id="SSF69500">
    <property type="entry name" value="DTD-like"/>
    <property type="match status" value="1"/>
</dbReference>
<comment type="catalytic activity">
    <reaction evidence="2">
        <text>glycyl-tRNA(Ala) + H2O = tRNA(Ala) + glycine + H(+)</text>
        <dbReference type="Rhea" id="RHEA:53744"/>
        <dbReference type="Rhea" id="RHEA-COMP:9657"/>
        <dbReference type="Rhea" id="RHEA-COMP:13640"/>
        <dbReference type="ChEBI" id="CHEBI:15377"/>
        <dbReference type="ChEBI" id="CHEBI:15378"/>
        <dbReference type="ChEBI" id="CHEBI:57305"/>
        <dbReference type="ChEBI" id="CHEBI:78442"/>
        <dbReference type="ChEBI" id="CHEBI:78522"/>
    </reaction>
</comment>
<keyword evidence="2" id="KW-0820">tRNA-binding</keyword>
<dbReference type="NCBIfam" id="TIGR00256">
    <property type="entry name" value="D-aminoacyl-tRNA deacylase"/>
    <property type="match status" value="1"/>
</dbReference>
<dbReference type="HAMAP" id="MF_00518">
    <property type="entry name" value="Deacylase_Dtd"/>
    <property type="match status" value="1"/>
</dbReference>
<comment type="similarity">
    <text evidence="1 2">Belongs to the DTD family.</text>
</comment>
<protein>
    <recommendedName>
        <fullName evidence="2">D-aminoacyl-tRNA deacylase</fullName>
        <shortName evidence="2">DTD</shortName>
        <ecNumber evidence="2">3.1.1.96</ecNumber>
    </recommendedName>
    <alternativeName>
        <fullName evidence="2">Gly-tRNA(Ala) deacylase</fullName>
        <ecNumber evidence="2">3.1.1.-</ecNumber>
    </alternativeName>
</protein>
<proteinExistence type="inferred from homology"/>
<sequence>MRAVVQRVSKASVSVEGQEVGKCGAGFVVWVAAHRNDTPAQAEKLARRIAGLRIFNDEQGKMNLSLAEVPGSSVLAISNFTVYGETAKNRRPSFIEAAPFEAGKVLFDRFVETLTGLGTWVETGVFGAHMEVCAVNDGPVTVILDVPPSVE</sequence>
<comment type="catalytic activity">
    <reaction evidence="2">
        <text>a D-aminoacyl-tRNA + H2O = a tRNA + a D-alpha-amino acid + H(+)</text>
        <dbReference type="Rhea" id="RHEA:13953"/>
        <dbReference type="Rhea" id="RHEA-COMP:10123"/>
        <dbReference type="Rhea" id="RHEA-COMP:10124"/>
        <dbReference type="ChEBI" id="CHEBI:15377"/>
        <dbReference type="ChEBI" id="CHEBI:15378"/>
        <dbReference type="ChEBI" id="CHEBI:59871"/>
        <dbReference type="ChEBI" id="CHEBI:78442"/>
        <dbReference type="ChEBI" id="CHEBI:79333"/>
        <dbReference type="EC" id="3.1.1.96"/>
    </reaction>
</comment>
<comment type="domain">
    <text evidence="2">A Gly-cisPro motif from one monomer fits into the active site of the other monomer to allow specific chiral rejection of L-amino acids.</text>
</comment>
<evidence type="ECO:0000313" key="3">
    <source>
        <dbReference type="EMBL" id="BBO23733.1"/>
    </source>
</evidence>